<dbReference type="CDD" id="cd00761">
    <property type="entry name" value="Glyco_tranf_GTA_type"/>
    <property type="match status" value="1"/>
</dbReference>
<organism evidence="2 3">
    <name type="scientific">Mucilaginibacter calamicampi</name>
    <dbReference type="NCBI Taxonomy" id="1302352"/>
    <lineage>
        <taxon>Bacteria</taxon>
        <taxon>Pseudomonadati</taxon>
        <taxon>Bacteroidota</taxon>
        <taxon>Sphingobacteriia</taxon>
        <taxon>Sphingobacteriales</taxon>
        <taxon>Sphingobacteriaceae</taxon>
        <taxon>Mucilaginibacter</taxon>
    </lineage>
</organism>
<keyword evidence="3" id="KW-1185">Reference proteome</keyword>
<dbReference type="PANTHER" id="PTHR43685:SF2">
    <property type="entry name" value="GLYCOSYLTRANSFERASE 2-LIKE DOMAIN-CONTAINING PROTEIN"/>
    <property type="match status" value="1"/>
</dbReference>
<evidence type="ECO:0000313" key="2">
    <source>
        <dbReference type="EMBL" id="MFD0750767.1"/>
    </source>
</evidence>
<comment type="caution">
    <text evidence="2">The sequence shown here is derived from an EMBL/GenBank/DDBJ whole genome shotgun (WGS) entry which is preliminary data.</text>
</comment>
<gene>
    <name evidence="2" type="ORF">ACFQZS_11495</name>
</gene>
<protein>
    <submittedName>
        <fullName evidence="2">Glycosyltransferase family 2 protein</fullName>
    </submittedName>
</protein>
<dbReference type="EMBL" id="JBHTHU010000006">
    <property type="protein sequence ID" value="MFD0750767.1"/>
    <property type="molecule type" value="Genomic_DNA"/>
</dbReference>
<accession>A0ABW2YWL6</accession>
<reference evidence="3" key="1">
    <citation type="journal article" date="2019" name="Int. J. Syst. Evol. Microbiol.">
        <title>The Global Catalogue of Microorganisms (GCM) 10K type strain sequencing project: providing services to taxonomists for standard genome sequencing and annotation.</title>
        <authorList>
            <consortium name="The Broad Institute Genomics Platform"/>
            <consortium name="The Broad Institute Genome Sequencing Center for Infectious Disease"/>
            <person name="Wu L."/>
            <person name="Ma J."/>
        </authorList>
    </citation>
    <scope>NUCLEOTIDE SEQUENCE [LARGE SCALE GENOMIC DNA]</scope>
    <source>
        <strain evidence="3">CCUG 63418</strain>
    </source>
</reference>
<dbReference type="SUPFAM" id="SSF53448">
    <property type="entry name" value="Nucleotide-diphospho-sugar transferases"/>
    <property type="match status" value="1"/>
</dbReference>
<name>A0ABW2YWL6_9SPHI</name>
<evidence type="ECO:0000259" key="1">
    <source>
        <dbReference type="Pfam" id="PF00535"/>
    </source>
</evidence>
<dbReference type="InterPro" id="IPR029044">
    <property type="entry name" value="Nucleotide-diphossugar_trans"/>
</dbReference>
<feature type="domain" description="Glycosyltransferase 2-like" evidence="1">
    <location>
        <begin position="5"/>
        <end position="164"/>
    </location>
</feature>
<dbReference type="Gene3D" id="3.90.550.10">
    <property type="entry name" value="Spore Coat Polysaccharide Biosynthesis Protein SpsA, Chain A"/>
    <property type="match status" value="1"/>
</dbReference>
<dbReference type="RefSeq" id="WP_377100323.1">
    <property type="nucleotide sequence ID" value="NZ_JBHTHU010000006.1"/>
</dbReference>
<proteinExistence type="predicted"/>
<dbReference type="Pfam" id="PF00535">
    <property type="entry name" value="Glycos_transf_2"/>
    <property type="match status" value="1"/>
</dbReference>
<sequence>MPAVSVIVPNYNHAPYLKQRIDSILAQSFQDFEVIILDDCSTDDSRSIIEQYRGHDKISHLVFNEQNSGGPFYQWKKGIELAQGKYIWIAESDDWCEPSLLETLVAAIDHNPECVMAYVQTHTVYNDEIIQTSSHVKLAEYIDGKQYIKKYLAGLCAIWNASMLLFKKEYYYQVSDSFINFKMCGDWQFYVELASQGEVFVSGKVLNYFRKHENDVSGKIYGTGQNYIEEIDILTSLADYTLITAEEFKQHLLDKYIRFLVSRHLFSTEMNAVIESKFYQTGGGKLKSFLIKESRRILIKARIKRRLNMLFDN</sequence>
<dbReference type="PANTHER" id="PTHR43685">
    <property type="entry name" value="GLYCOSYLTRANSFERASE"/>
    <property type="match status" value="1"/>
</dbReference>
<dbReference type="InterPro" id="IPR050834">
    <property type="entry name" value="Glycosyltransf_2"/>
</dbReference>
<dbReference type="Proteomes" id="UP001596958">
    <property type="component" value="Unassembled WGS sequence"/>
</dbReference>
<evidence type="ECO:0000313" key="3">
    <source>
        <dbReference type="Proteomes" id="UP001596958"/>
    </source>
</evidence>
<dbReference type="InterPro" id="IPR001173">
    <property type="entry name" value="Glyco_trans_2-like"/>
</dbReference>